<protein>
    <submittedName>
        <fullName evidence="1">Uncharacterized protein</fullName>
    </submittedName>
</protein>
<keyword evidence="2" id="KW-1185">Reference proteome</keyword>
<proteinExistence type="predicted"/>
<evidence type="ECO:0000313" key="1">
    <source>
        <dbReference type="EMBL" id="CAK9097290.1"/>
    </source>
</evidence>
<name>A0ABP0R9P1_9DINO</name>
<organism evidence="1 2">
    <name type="scientific">Durusdinium trenchii</name>
    <dbReference type="NCBI Taxonomy" id="1381693"/>
    <lineage>
        <taxon>Eukaryota</taxon>
        <taxon>Sar</taxon>
        <taxon>Alveolata</taxon>
        <taxon>Dinophyceae</taxon>
        <taxon>Suessiales</taxon>
        <taxon>Symbiodiniaceae</taxon>
        <taxon>Durusdinium</taxon>
    </lineage>
</organism>
<dbReference type="EMBL" id="CAXAMM010041095">
    <property type="protein sequence ID" value="CAK9097290.1"/>
    <property type="molecule type" value="Genomic_DNA"/>
</dbReference>
<dbReference type="Proteomes" id="UP001642464">
    <property type="component" value="Unassembled WGS sequence"/>
</dbReference>
<reference evidence="1 2" key="1">
    <citation type="submission" date="2024-02" db="EMBL/GenBank/DDBJ databases">
        <authorList>
            <person name="Chen Y."/>
            <person name="Shah S."/>
            <person name="Dougan E. K."/>
            <person name="Thang M."/>
            <person name="Chan C."/>
        </authorList>
    </citation>
    <scope>NUCLEOTIDE SEQUENCE [LARGE SCALE GENOMIC DNA]</scope>
</reference>
<sequence length="129" mass="14900">MIDRQIASPWHLTVPQVVQCENGETARYVEAQFMGLHKKGFVQPGEWHPVTLWPPLSFRSVWETGRYFLNVRRPHVVVKVFNARDQEAIEGLSKREFFEKHGFVLLKKETAMTAERTGVDNSSRSCLNS</sequence>
<accession>A0ABP0R9P1</accession>
<comment type="caution">
    <text evidence="1">The sequence shown here is derived from an EMBL/GenBank/DDBJ whole genome shotgun (WGS) entry which is preliminary data.</text>
</comment>
<gene>
    <name evidence="1" type="ORF">SCF082_LOCUS45641</name>
</gene>
<evidence type="ECO:0000313" key="2">
    <source>
        <dbReference type="Proteomes" id="UP001642464"/>
    </source>
</evidence>